<sequence>MRLALAFRIDRAMPRRFTMPKSLLKTLARQCRRYTGERYQKALTRLAADPGAPPIPIASPAQAQLEAEVLAGLGQGWVTDSHGAPPTETPFALTSVTPLPDALEVTVQDIALPDVITALLPTTDEQSNTSGIAGLRFRLQPSGVELTRLDLPGVVRITGVTPAQWWQAYAVAEADTDVPILSGHHPDRMHPAEEAHARAYCPGYSPRHDEPRDQALAALTSAFLRRHMIFRTPEVTSIDLWSNPDSLEVEWFGPLTHTQAVTDLCDPVFGLGGTPSKDCECERHSWCFVIPVITDPVFGTCVALRHNRHHDTDDELADNLRDDWRRKHRSERLSQMERWHGARPRTQR</sequence>
<dbReference type="RefSeq" id="WP_142706734.1">
    <property type="nucleotide sequence ID" value="NZ_VIRS01000016.1"/>
</dbReference>
<protein>
    <submittedName>
        <fullName evidence="1">Uncharacterized protein</fullName>
    </submittedName>
</protein>
<dbReference type="Proteomes" id="UP000317982">
    <property type="component" value="Unassembled WGS sequence"/>
</dbReference>
<dbReference type="OrthoDB" id="3660677at2"/>
<dbReference type="AlphaFoldDB" id="A0A545ANL2"/>
<reference evidence="1 2" key="1">
    <citation type="submission" date="2019-07" db="EMBL/GenBank/DDBJ databases">
        <title>Cryptosporangium phraense sp. nov., isolated from plant litter.</title>
        <authorList>
            <person name="Suriyachadkun C."/>
        </authorList>
    </citation>
    <scope>NUCLEOTIDE SEQUENCE [LARGE SCALE GENOMIC DNA]</scope>
    <source>
        <strain evidence="1 2">A-T 5661</strain>
    </source>
</reference>
<accession>A0A545ANL2</accession>
<evidence type="ECO:0000313" key="2">
    <source>
        <dbReference type="Proteomes" id="UP000317982"/>
    </source>
</evidence>
<keyword evidence="2" id="KW-1185">Reference proteome</keyword>
<proteinExistence type="predicted"/>
<evidence type="ECO:0000313" key="1">
    <source>
        <dbReference type="EMBL" id="TQS42851.1"/>
    </source>
</evidence>
<comment type="caution">
    <text evidence="1">The sequence shown here is derived from an EMBL/GenBank/DDBJ whole genome shotgun (WGS) entry which is preliminary data.</text>
</comment>
<dbReference type="EMBL" id="VIRS01000016">
    <property type="protein sequence ID" value="TQS42851.1"/>
    <property type="molecule type" value="Genomic_DNA"/>
</dbReference>
<dbReference type="InParanoid" id="A0A545ANL2"/>
<gene>
    <name evidence="1" type="ORF">FL583_22640</name>
</gene>
<organism evidence="1 2">
    <name type="scientific">Cryptosporangium phraense</name>
    <dbReference type="NCBI Taxonomy" id="2593070"/>
    <lineage>
        <taxon>Bacteria</taxon>
        <taxon>Bacillati</taxon>
        <taxon>Actinomycetota</taxon>
        <taxon>Actinomycetes</taxon>
        <taxon>Cryptosporangiales</taxon>
        <taxon>Cryptosporangiaceae</taxon>
        <taxon>Cryptosporangium</taxon>
    </lineage>
</organism>
<name>A0A545ANL2_9ACTN</name>